<gene>
    <name evidence="1" type="ORF">AHEV_196</name>
</gene>
<evidence type="ECO:0000313" key="2">
    <source>
        <dbReference type="Proteomes" id="UP000792575"/>
    </source>
</evidence>
<reference evidence="1" key="1">
    <citation type="journal article" date="2013" name="J. Virol.">
        <title>New Insights into the Evolution of Entomopoxvirinae from the Complete Genome Sequences of Four Entomopoxviruses Infecting Adoxophyes honmai, Choristoneura biennis, Choristoneura rosaceana, and Mythimna separata.</title>
        <authorList>
            <person name="Theze J."/>
            <person name="Takatsuka J."/>
            <person name="Li Z."/>
            <person name="Gallais J."/>
            <person name="Doucet D."/>
            <person name="Arif B."/>
            <person name="Nakai M."/>
            <person name="Herniou E.A."/>
        </authorList>
    </citation>
    <scope>NUCLEOTIDE SEQUENCE</scope>
    <source>
        <strain evidence="1">Tokyo</strain>
    </source>
</reference>
<dbReference type="OrthoDB" id="28105at10239"/>
<dbReference type="KEGG" id="vg:15614125"/>
<proteinExistence type="predicted"/>
<dbReference type="EMBL" id="HF679131">
    <property type="protein sequence ID" value="CCU55517.1"/>
    <property type="molecule type" value="Genomic_DNA"/>
</dbReference>
<accession>A0A916KP50</accession>
<sequence length="98" mass="12434">MEKLLYVRNLFYNFITMENKKYVNKNNIEKKIIDRLQFLWTQINYNNIMTYNIEYFYYILEEQDILNWRLDETGFEEYNDYYHEFLMTLLDINCDNYV</sequence>
<keyword evidence="2" id="KW-1185">Reference proteome</keyword>
<name>A0A916KP50_9POXV</name>
<dbReference type="GeneID" id="15614125"/>
<dbReference type="RefSeq" id="YP_008004019.1">
    <property type="nucleotide sequence ID" value="NC_021247.1"/>
</dbReference>
<organism evidence="1 2">
    <name type="scientific">Adoxophyes honmai entomopoxvirus 'L'</name>
    <dbReference type="NCBI Taxonomy" id="1293540"/>
    <lineage>
        <taxon>Viruses</taxon>
        <taxon>Varidnaviria</taxon>
        <taxon>Bamfordvirae</taxon>
        <taxon>Nucleocytoviricota</taxon>
        <taxon>Pokkesviricetes</taxon>
        <taxon>Chitovirales</taxon>
        <taxon>Poxviridae</taxon>
        <taxon>Entomopoxvirinae</taxon>
        <taxon>Betaentomopoxvirus</taxon>
        <taxon>Betaentomopoxvirus ahonmai</taxon>
    </lineage>
</organism>
<dbReference type="Proteomes" id="UP000792575">
    <property type="component" value="Genome"/>
</dbReference>
<evidence type="ECO:0000313" key="1">
    <source>
        <dbReference type="EMBL" id="CCU55517.1"/>
    </source>
</evidence>
<protein>
    <submittedName>
        <fullName evidence="1">Uncharacterized protein</fullName>
    </submittedName>
</protein>